<sequence length="88" mass="8907">MEPKNFLIPPNLPVTVVVLLVASTFLLLLAFKTGVDSFLTIALTSPSLTAPSSASSPLAAPMAALTLASSKGFPAPISAPSKAETSPI</sequence>
<reference evidence="2" key="1">
    <citation type="journal article" date="2021" name="Open Biol.">
        <title>Shared evolutionary footprints suggest mitochondrial oxidative damage underlies multiple complex I losses in fungi.</title>
        <authorList>
            <person name="Schikora-Tamarit M.A."/>
            <person name="Marcet-Houben M."/>
            <person name="Nosek J."/>
            <person name="Gabaldon T."/>
        </authorList>
    </citation>
    <scope>NUCLEOTIDE SEQUENCE</scope>
    <source>
        <strain evidence="2">CBS2887</strain>
    </source>
</reference>
<dbReference type="EMBL" id="JAEUBG010003344">
    <property type="protein sequence ID" value="KAH3682925.1"/>
    <property type="molecule type" value="Genomic_DNA"/>
</dbReference>
<reference evidence="2" key="2">
    <citation type="submission" date="2021-01" db="EMBL/GenBank/DDBJ databases">
        <authorList>
            <person name="Schikora-Tamarit M.A."/>
        </authorList>
    </citation>
    <scope>NUCLEOTIDE SEQUENCE</scope>
    <source>
        <strain evidence="2">CBS2887</strain>
    </source>
</reference>
<protein>
    <submittedName>
        <fullName evidence="2">Uncharacterized protein</fullName>
    </submittedName>
</protein>
<comment type="caution">
    <text evidence="2">The sequence shown here is derived from an EMBL/GenBank/DDBJ whole genome shotgun (WGS) entry which is preliminary data.</text>
</comment>
<organism evidence="2 3">
    <name type="scientific">Wickerhamomyces pijperi</name>
    <name type="common">Yeast</name>
    <name type="synonym">Pichia pijperi</name>
    <dbReference type="NCBI Taxonomy" id="599730"/>
    <lineage>
        <taxon>Eukaryota</taxon>
        <taxon>Fungi</taxon>
        <taxon>Dikarya</taxon>
        <taxon>Ascomycota</taxon>
        <taxon>Saccharomycotina</taxon>
        <taxon>Saccharomycetes</taxon>
        <taxon>Phaffomycetales</taxon>
        <taxon>Wickerhamomycetaceae</taxon>
        <taxon>Wickerhamomyces</taxon>
    </lineage>
</organism>
<dbReference type="Proteomes" id="UP000774326">
    <property type="component" value="Unassembled WGS sequence"/>
</dbReference>
<keyword evidence="1" id="KW-1133">Transmembrane helix</keyword>
<dbReference type="AlphaFoldDB" id="A0A9P8TLB9"/>
<evidence type="ECO:0000313" key="3">
    <source>
        <dbReference type="Proteomes" id="UP000774326"/>
    </source>
</evidence>
<accession>A0A9P8TLB9</accession>
<proteinExistence type="predicted"/>
<evidence type="ECO:0000313" key="2">
    <source>
        <dbReference type="EMBL" id="KAH3682925.1"/>
    </source>
</evidence>
<feature type="transmembrane region" description="Helical" evidence="1">
    <location>
        <begin position="12"/>
        <end position="31"/>
    </location>
</feature>
<keyword evidence="1" id="KW-0472">Membrane</keyword>
<name>A0A9P8TLB9_WICPI</name>
<keyword evidence="1" id="KW-0812">Transmembrane</keyword>
<keyword evidence="3" id="KW-1185">Reference proteome</keyword>
<gene>
    <name evidence="2" type="ORF">WICPIJ_006111</name>
</gene>
<evidence type="ECO:0000256" key="1">
    <source>
        <dbReference type="SAM" id="Phobius"/>
    </source>
</evidence>